<gene>
    <name evidence="4" type="ORF">JXQ802_LOCUS55157</name>
    <name evidence="5" type="ORF">OTI717_LOCUS35908</name>
    <name evidence="3" type="ORF">PYM288_LOCUS38638</name>
    <name evidence="2" type="ORF">SEV965_LOCUS30805</name>
    <name evidence="1" type="ORF">ZHD862_LOCUS30930</name>
</gene>
<dbReference type="EMBL" id="CAJNOH010009608">
    <property type="protein sequence ID" value="CAF1500850.1"/>
    <property type="molecule type" value="Genomic_DNA"/>
</dbReference>
<dbReference type="Proteomes" id="UP000663854">
    <property type="component" value="Unassembled WGS sequence"/>
</dbReference>
<dbReference type="EMBL" id="CAJNOL010011399">
    <property type="protein sequence ID" value="CAF1655126.1"/>
    <property type="molecule type" value="Genomic_DNA"/>
</dbReference>
<evidence type="ECO:0000313" key="5">
    <source>
        <dbReference type="EMBL" id="CAF4144471.1"/>
    </source>
</evidence>
<dbReference type="EMBL" id="CAJNOU010003402">
    <property type="protein sequence ID" value="CAF1388696.1"/>
    <property type="molecule type" value="Genomic_DNA"/>
</dbReference>
<name>A0A815HYQ8_9BILA</name>
<evidence type="ECO:0000313" key="2">
    <source>
        <dbReference type="EMBL" id="CAF1388696.1"/>
    </source>
</evidence>
<evidence type="ECO:0000313" key="1">
    <source>
        <dbReference type="EMBL" id="CAF1358179.1"/>
    </source>
</evidence>
<dbReference type="EMBL" id="CAJNOT010003006">
    <property type="protein sequence ID" value="CAF1358179.1"/>
    <property type="molecule type" value="Genomic_DNA"/>
</dbReference>
<dbReference type="Proteomes" id="UP000663889">
    <property type="component" value="Unassembled WGS sequence"/>
</dbReference>
<evidence type="ECO:0000313" key="6">
    <source>
        <dbReference type="Proteomes" id="UP000663864"/>
    </source>
</evidence>
<accession>A0A815HYQ8</accession>
<proteinExistence type="predicted"/>
<keyword evidence="7" id="KW-1185">Reference proteome</keyword>
<dbReference type="AlphaFoldDB" id="A0A815HYQ8"/>
<evidence type="ECO:0000313" key="3">
    <source>
        <dbReference type="EMBL" id="CAF1500850.1"/>
    </source>
</evidence>
<dbReference type="Proteomes" id="UP000663864">
    <property type="component" value="Unassembled WGS sequence"/>
</dbReference>
<dbReference type="Proteomes" id="UP000663870">
    <property type="component" value="Unassembled WGS sequence"/>
</dbReference>
<dbReference type="Proteomes" id="UP000663823">
    <property type="component" value="Unassembled WGS sequence"/>
</dbReference>
<feature type="non-terminal residue" evidence="1">
    <location>
        <position position="1"/>
    </location>
</feature>
<evidence type="ECO:0000313" key="4">
    <source>
        <dbReference type="EMBL" id="CAF1655126.1"/>
    </source>
</evidence>
<reference evidence="1" key="1">
    <citation type="submission" date="2021-02" db="EMBL/GenBank/DDBJ databases">
        <authorList>
            <person name="Nowell W R."/>
        </authorList>
    </citation>
    <scope>NUCLEOTIDE SEQUENCE</scope>
</reference>
<protein>
    <submittedName>
        <fullName evidence="1">Uncharacterized protein</fullName>
    </submittedName>
</protein>
<evidence type="ECO:0000313" key="7">
    <source>
        <dbReference type="Proteomes" id="UP000663870"/>
    </source>
</evidence>
<comment type="caution">
    <text evidence="1">The sequence shown here is derived from an EMBL/GenBank/DDBJ whole genome shotgun (WGS) entry which is preliminary data.</text>
</comment>
<sequence>NRSDGAFHILVGVPTNTTQRDLRGGS</sequence>
<dbReference type="EMBL" id="CAJOAX010014476">
    <property type="protein sequence ID" value="CAF4144471.1"/>
    <property type="molecule type" value="Genomic_DNA"/>
</dbReference>
<organism evidence="1 6">
    <name type="scientific">Rotaria sordida</name>
    <dbReference type="NCBI Taxonomy" id="392033"/>
    <lineage>
        <taxon>Eukaryota</taxon>
        <taxon>Metazoa</taxon>
        <taxon>Spiralia</taxon>
        <taxon>Gnathifera</taxon>
        <taxon>Rotifera</taxon>
        <taxon>Eurotatoria</taxon>
        <taxon>Bdelloidea</taxon>
        <taxon>Philodinida</taxon>
        <taxon>Philodinidae</taxon>
        <taxon>Rotaria</taxon>
    </lineage>
</organism>